<dbReference type="Gene3D" id="3.30.360.10">
    <property type="entry name" value="Dihydrodipicolinate Reductase, domain 2"/>
    <property type="match status" value="1"/>
</dbReference>
<protein>
    <recommendedName>
        <fullName evidence="10 13">4-hydroxy-tetrahydrodipicolinate reductase</fullName>
        <shortName evidence="13">HTPA reductase</shortName>
        <ecNumber evidence="10 13">1.17.1.8</ecNumber>
    </recommendedName>
</protein>
<comment type="subcellular location">
    <subcellularLocation>
        <location evidence="13">Cytoplasm</location>
    </subcellularLocation>
</comment>
<evidence type="ECO:0000256" key="10">
    <source>
        <dbReference type="ARBA" id="ARBA00038983"/>
    </source>
</evidence>
<proteinExistence type="inferred from homology"/>
<feature type="binding site" evidence="13">
    <location>
        <position position="158"/>
    </location>
    <ligand>
        <name>(S)-2,3,4,5-tetrahydrodipicolinate</name>
        <dbReference type="ChEBI" id="CHEBI:16845"/>
    </ligand>
</feature>
<comment type="pathway">
    <text evidence="9 13">Amino-acid biosynthesis; L-lysine biosynthesis via DAP pathway; (S)-tetrahydrodipicolinate from L-aspartate: step 4/4.</text>
</comment>
<keyword evidence="7 13" id="KW-0520">NAD</keyword>
<feature type="binding site" evidence="13">
    <location>
        <begin position="167"/>
        <end position="168"/>
    </location>
    <ligand>
        <name>(S)-2,3,4,5-tetrahydrodipicolinate</name>
        <dbReference type="ChEBI" id="CHEBI:16845"/>
    </ligand>
</feature>
<feature type="binding site" evidence="13">
    <location>
        <begin position="124"/>
        <end position="127"/>
    </location>
    <ligand>
        <name>NAD(+)</name>
        <dbReference type="ChEBI" id="CHEBI:57540"/>
    </ligand>
</feature>
<dbReference type="InterPro" id="IPR023940">
    <property type="entry name" value="DHDPR_bac"/>
</dbReference>
<keyword evidence="2 13" id="KW-0963">Cytoplasm</keyword>
<dbReference type="PANTHER" id="PTHR20836:SF0">
    <property type="entry name" value="4-HYDROXY-TETRAHYDRODIPICOLINATE REDUCTASE 1, CHLOROPLASTIC-RELATED"/>
    <property type="match status" value="1"/>
</dbReference>
<dbReference type="EMBL" id="BSPC01000017">
    <property type="protein sequence ID" value="GLS19033.1"/>
    <property type="molecule type" value="Genomic_DNA"/>
</dbReference>
<comment type="similarity">
    <text evidence="1 13">Belongs to the DapB family.</text>
</comment>
<sequence length="271" mass="28128">MADVGLVVAGPSGRMGQTLIRMIAETPGVTLCGALARPGSAAVGADCGRLAGLEPSGMAVTDDPLALPETAQAILDFTTPATTVALAALAARRGMVLVSGTTGLSPDDFSQLRKSSRHAVIVHSGNMGLGINLLAAMIRRAASSLDAEFDIEILEMHHSRKVDAPSGTALLLGQAAADGRGIDLEARADRRREGHTGAREKGHIGFAALRGGTVIGEHSVILAGEHERIEFRHKAEDRTMFARGALRAALWGLGRAPGLYSMADVLGLADF</sequence>
<keyword evidence="8 13" id="KW-0457">Lysine biosynthesis</keyword>
<dbReference type="PROSITE" id="PS01298">
    <property type="entry name" value="DAPB"/>
    <property type="match status" value="1"/>
</dbReference>
<keyword evidence="6 13" id="KW-0560">Oxidoreductase</keyword>
<comment type="caution">
    <text evidence="16">The sequence shown here is derived from an EMBL/GenBank/DDBJ whole genome shotgun (WGS) entry which is preliminary data.</text>
</comment>
<dbReference type="InterPro" id="IPR022663">
    <property type="entry name" value="DapB_C"/>
</dbReference>
<dbReference type="PIRSF" id="PIRSF000161">
    <property type="entry name" value="DHPR"/>
    <property type="match status" value="1"/>
</dbReference>
<dbReference type="InterPro" id="IPR036291">
    <property type="entry name" value="NAD(P)-bd_dom_sf"/>
</dbReference>
<dbReference type="HAMAP" id="MF_00102">
    <property type="entry name" value="DapB"/>
    <property type="match status" value="1"/>
</dbReference>
<evidence type="ECO:0000256" key="1">
    <source>
        <dbReference type="ARBA" id="ARBA00006642"/>
    </source>
</evidence>
<feature type="domain" description="Dihydrodipicolinate reductase C-terminal" evidence="15">
    <location>
        <begin position="130"/>
        <end position="266"/>
    </location>
</feature>
<dbReference type="EC" id="1.17.1.8" evidence="10 13"/>
<keyword evidence="4 13" id="KW-0521">NADP</keyword>
<dbReference type="NCBIfam" id="TIGR00036">
    <property type="entry name" value="dapB"/>
    <property type="match status" value="1"/>
</dbReference>
<organism evidence="16 17">
    <name type="scientific">Labrys miyagiensis</name>
    <dbReference type="NCBI Taxonomy" id="346912"/>
    <lineage>
        <taxon>Bacteria</taxon>
        <taxon>Pseudomonadati</taxon>
        <taxon>Pseudomonadota</taxon>
        <taxon>Alphaproteobacteria</taxon>
        <taxon>Hyphomicrobiales</taxon>
        <taxon>Xanthobacteraceae</taxon>
        <taxon>Labrys</taxon>
    </lineage>
</organism>
<keyword evidence="3 13" id="KW-0028">Amino-acid biosynthesis</keyword>
<evidence type="ECO:0000256" key="7">
    <source>
        <dbReference type="ARBA" id="ARBA00023027"/>
    </source>
</evidence>
<comment type="catalytic activity">
    <reaction evidence="11 13">
        <text>(S)-2,3,4,5-tetrahydrodipicolinate + NADP(+) + H2O = (2S,4S)-4-hydroxy-2,3,4,5-tetrahydrodipicolinate + NADPH + H(+)</text>
        <dbReference type="Rhea" id="RHEA:35331"/>
        <dbReference type="ChEBI" id="CHEBI:15377"/>
        <dbReference type="ChEBI" id="CHEBI:15378"/>
        <dbReference type="ChEBI" id="CHEBI:16845"/>
        <dbReference type="ChEBI" id="CHEBI:57783"/>
        <dbReference type="ChEBI" id="CHEBI:58349"/>
        <dbReference type="ChEBI" id="CHEBI:67139"/>
        <dbReference type="EC" id="1.17.1.8"/>
    </reaction>
</comment>
<evidence type="ECO:0000256" key="2">
    <source>
        <dbReference type="ARBA" id="ARBA00022490"/>
    </source>
</evidence>
<evidence type="ECO:0000256" key="6">
    <source>
        <dbReference type="ARBA" id="ARBA00023002"/>
    </source>
</evidence>
<evidence type="ECO:0000259" key="15">
    <source>
        <dbReference type="Pfam" id="PF05173"/>
    </source>
</evidence>
<keyword evidence="17" id="KW-1185">Reference proteome</keyword>
<evidence type="ECO:0000256" key="4">
    <source>
        <dbReference type="ARBA" id="ARBA00022857"/>
    </source>
</evidence>
<reference evidence="17" key="1">
    <citation type="journal article" date="2019" name="Int. J. Syst. Evol. Microbiol.">
        <title>The Global Catalogue of Microorganisms (GCM) 10K type strain sequencing project: providing services to taxonomists for standard genome sequencing and annotation.</title>
        <authorList>
            <consortium name="The Broad Institute Genomics Platform"/>
            <consortium name="The Broad Institute Genome Sequencing Center for Infectious Disease"/>
            <person name="Wu L."/>
            <person name="Ma J."/>
        </authorList>
    </citation>
    <scope>NUCLEOTIDE SEQUENCE [LARGE SCALE GENOMIC DNA]</scope>
    <source>
        <strain evidence="17">NBRC 101365</strain>
    </source>
</reference>
<name>A0ABQ6CFI4_9HYPH</name>
<dbReference type="CDD" id="cd02274">
    <property type="entry name" value="DHDPR_N"/>
    <property type="match status" value="1"/>
</dbReference>
<evidence type="ECO:0000256" key="12">
    <source>
        <dbReference type="ARBA" id="ARBA00049396"/>
    </source>
</evidence>
<comment type="caution">
    <text evidence="13">Lacks conserved residue(s) required for the propagation of feature annotation.</text>
</comment>
<evidence type="ECO:0000256" key="9">
    <source>
        <dbReference type="ARBA" id="ARBA00037922"/>
    </source>
</evidence>
<dbReference type="InterPro" id="IPR022664">
    <property type="entry name" value="DapB_N_CS"/>
</dbReference>
<feature type="domain" description="Dihydrodipicolinate reductase N-terminal" evidence="14">
    <location>
        <begin position="6"/>
        <end position="127"/>
    </location>
</feature>
<evidence type="ECO:0000256" key="8">
    <source>
        <dbReference type="ARBA" id="ARBA00023154"/>
    </source>
</evidence>
<dbReference type="Pfam" id="PF05173">
    <property type="entry name" value="DapB_C"/>
    <property type="match status" value="1"/>
</dbReference>
<evidence type="ECO:0000256" key="3">
    <source>
        <dbReference type="ARBA" id="ARBA00022605"/>
    </source>
</evidence>
<feature type="binding site" evidence="13">
    <location>
        <position position="54"/>
    </location>
    <ligand>
        <name>NAD(+)</name>
        <dbReference type="ChEBI" id="CHEBI:57540"/>
    </ligand>
</feature>
<evidence type="ECO:0000256" key="5">
    <source>
        <dbReference type="ARBA" id="ARBA00022915"/>
    </source>
</evidence>
<dbReference type="Proteomes" id="UP001156882">
    <property type="component" value="Unassembled WGS sequence"/>
</dbReference>
<comment type="function">
    <text evidence="13">Catalyzes the conversion of 4-hydroxy-tetrahydrodipicolinate (HTPA) to tetrahydrodipicolinate.</text>
</comment>
<gene>
    <name evidence="16" type="primary">dapB_1</name>
    <name evidence="13" type="synonym">dapB</name>
    <name evidence="16" type="ORF">GCM10007874_20500</name>
</gene>
<evidence type="ECO:0000313" key="17">
    <source>
        <dbReference type="Proteomes" id="UP001156882"/>
    </source>
</evidence>
<dbReference type="RefSeq" id="WP_284311912.1">
    <property type="nucleotide sequence ID" value="NZ_BSPC01000017.1"/>
</dbReference>
<comment type="subunit">
    <text evidence="13">Homotetramer.</text>
</comment>
<evidence type="ECO:0000256" key="11">
    <source>
        <dbReference type="ARBA" id="ARBA00049080"/>
    </source>
</evidence>
<dbReference type="PANTHER" id="PTHR20836">
    <property type="entry name" value="DIHYDRODIPICOLINATE REDUCTASE"/>
    <property type="match status" value="1"/>
</dbReference>
<dbReference type="SUPFAM" id="SSF51735">
    <property type="entry name" value="NAD(P)-binding Rossmann-fold domains"/>
    <property type="match status" value="1"/>
</dbReference>
<dbReference type="Pfam" id="PF01113">
    <property type="entry name" value="DapB_N"/>
    <property type="match status" value="1"/>
</dbReference>
<feature type="active site" description="Proton donor/acceptor" evidence="13">
    <location>
        <position position="157"/>
    </location>
</feature>
<feature type="binding site" evidence="13">
    <location>
        <begin position="10"/>
        <end position="15"/>
    </location>
    <ligand>
        <name>NAD(+)</name>
        <dbReference type="ChEBI" id="CHEBI:57540"/>
    </ligand>
</feature>
<evidence type="ECO:0000313" key="16">
    <source>
        <dbReference type="EMBL" id="GLS19033.1"/>
    </source>
</evidence>
<accession>A0ABQ6CFI4</accession>
<feature type="active site" description="Proton donor" evidence="13">
    <location>
        <position position="161"/>
    </location>
</feature>
<dbReference type="Gene3D" id="3.40.50.720">
    <property type="entry name" value="NAD(P)-binding Rossmann-like Domain"/>
    <property type="match status" value="1"/>
</dbReference>
<keyword evidence="5 13" id="KW-0220">Diaminopimelate biosynthesis</keyword>
<dbReference type="SUPFAM" id="SSF55347">
    <property type="entry name" value="Glyceraldehyde-3-phosphate dehydrogenase-like, C-terminal domain"/>
    <property type="match status" value="1"/>
</dbReference>
<evidence type="ECO:0000259" key="14">
    <source>
        <dbReference type="Pfam" id="PF01113"/>
    </source>
</evidence>
<comment type="catalytic activity">
    <reaction evidence="12 13">
        <text>(S)-2,3,4,5-tetrahydrodipicolinate + NAD(+) + H2O = (2S,4S)-4-hydroxy-2,3,4,5-tetrahydrodipicolinate + NADH + H(+)</text>
        <dbReference type="Rhea" id="RHEA:35323"/>
        <dbReference type="ChEBI" id="CHEBI:15377"/>
        <dbReference type="ChEBI" id="CHEBI:15378"/>
        <dbReference type="ChEBI" id="CHEBI:16845"/>
        <dbReference type="ChEBI" id="CHEBI:57540"/>
        <dbReference type="ChEBI" id="CHEBI:57945"/>
        <dbReference type="ChEBI" id="CHEBI:67139"/>
        <dbReference type="EC" id="1.17.1.8"/>
    </reaction>
</comment>
<evidence type="ECO:0000256" key="13">
    <source>
        <dbReference type="HAMAP-Rule" id="MF_00102"/>
    </source>
</evidence>
<comment type="caution">
    <text evidence="13">Was originally thought to be a dihydrodipicolinate reductase (DHDPR), catalyzing the conversion of dihydrodipicolinate to tetrahydrodipicolinate. However, it was shown in E.coli that the substrate of the enzymatic reaction is not dihydrodipicolinate (DHDP) but in fact (2S,4S)-4-hydroxy-2,3,4,5-tetrahydrodipicolinic acid (HTPA), the product released by the DapA-catalyzed reaction.</text>
</comment>
<dbReference type="InterPro" id="IPR000846">
    <property type="entry name" value="DapB_N"/>
</dbReference>
<feature type="binding site" evidence="13">
    <location>
        <begin position="100"/>
        <end position="102"/>
    </location>
    <ligand>
        <name>NAD(+)</name>
        <dbReference type="ChEBI" id="CHEBI:57540"/>
    </ligand>
</feature>